<reference evidence="1" key="1">
    <citation type="submission" date="2022-12" db="EMBL/GenBank/DDBJ databases">
        <authorList>
            <person name="Petersen C."/>
        </authorList>
    </citation>
    <scope>NUCLEOTIDE SEQUENCE</scope>
    <source>
        <strain evidence="1">IBT 30728</strain>
    </source>
</reference>
<dbReference type="AlphaFoldDB" id="A0A9W9X767"/>
<dbReference type="Proteomes" id="UP001148312">
    <property type="component" value="Unassembled WGS sequence"/>
</dbReference>
<dbReference type="RefSeq" id="XP_056790387.1">
    <property type="nucleotide sequence ID" value="XM_056935193.1"/>
</dbReference>
<dbReference type="EMBL" id="JAPWDQ010000005">
    <property type="protein sequence ID" value="KAJ5485603.1"/>
    <property type="molecule type" value="Genomic_DNA"/>
</dbReference>
<name>A0A9W9X767_9EURO</name>
<gene>
    <name evidence="1" type="ORF">N7539_005591</name>
</gene>
<reference evidence="1" key="2">
    <citation type="journal article" date="2023" name="IMA Fungus">
        <title>Comparative genomic study of the Penicillium genus elucidates a diverse pangenome and 15 lateral gene transfer events.</title>
        <authorList>
            <person name="Petersen C."/>
            <person name="Sorensen T."/>
            <person name="Nielsen M.R."/>
            <person name="Sondergaard T.E."/>
            <person name="Sorensen J.L."/>
            <person name="Fitzpatrick D.A."/>
            <person name="Frisvad J.C."/>
            <person name="Nielsen K.L."/>
        </authorList>
    </citation>
    <scope>NUCLEOTIDE SEQUENCE</scope>
    <source>
        <strain evidence="1">IBT 30728</strain>
    </source>
</reference>
<sequence length="98" mass="10984">MARPWAKSAALLLGAPPCKDDKTLATLYVEANKNYSTNNMTWLALYVRHDSSLGYVEYSGYISTGELYPDFKPTTFRGFLAGVLAGKEKEVYSMWVMT</sequence>
<evidence type="ECO:0000313" key="2">
    <source>
        <dbReference type="Proteomes" id="UP001148312"/>
    </source>
</evidence>
<proteinExistence type="predicted"/>
<dbReference type="GeneID" id="81625442"/>
<comment type="caution">
    <text evidence="1">The sequence shown here is derived from an EMBL/GenBank/DDBJ whole genome shotgun (WGS) entry which is preliminary data.</text>
</comment>
<organism evidence="1 2">
    <name type="scientific">Penicillium diatomitis</name>
    <dbReference type="NCBI Taxonomy" id="2819901"/>
    <lineage>
        <taxon>Eukaryota</taxon>
        <taxon>Fungi</taxon>
        <taxon>Dikarya</taxon>
        <taxon>Ascomycota</taxon>
        <taxon>Pezizomycotina</taxon>
        <taxon>Eurotiomycetes</taxon>
        <taxon>Eurotiomycetidae</taxon>
        <taxon>Eurotiales</taxon>
        <taxon>Aspergillaceae</taxon>
        <taxon>Penicillium</taxon>
    </lineage>
</organism>
<keyword evidence="2" id="KW-1185">Reference proteome</keyword>
<accession>A0A9W9X767</accession>
<protein>
    <submittedName>
        <fullName evidence="1">Isoflavone reductase family protein</fullName>
    </submittedName>
</protein>
<evidence type="ECO:0000313" key="1">
    <source>
        <dbReference type="EMBL" id="KAJ5485603.1"/>
    </source>
</evidence>